<accession>A0A9P6ZUK0</accession>
<evidence type="ECO:0000313" key="2">
    <source>
        <dbReference type="Proteomes" id="UP000714275"/>
    </source>
</evidence>
<protein>
    <submittedName>
        <fullName evidence="1">Uncharacterized protein</fullName>
    </submittedName>
</protein>
<dbReference type="AlphaFoldDB" id="A0A9P6ZUK0"/>
<gene>
    <name evidence="1" type="ORF">EV702DRAFT_1231061</name>
</gene>
<evidence type="ECO:0000313" key="1">
    <source>
        <dbReference type="EMBL" id="KAG1776096.1"/>
    </source>
</evidence>
<comment type="caution">
    <text evidence="1">The sequence shown here is derived from an EMBL/GenBank/DDBJ whole genome shotgun (WGS) entry which is preliminary data.</text>
</comment>
<reference evidence="1" key="1">
    <citation type="journal article" date="2020" name="New Phytol.">
        <title>Comparative genomics reveals dynamic genome evolution in host specialist ectomycorrhizal fungi.</title>
        <authorList>
            <person name="Lofgren L.A."/>
            <person name="Nguyen N.H."/>
            <person name="Vilgalys R."/>
            <person name="Ruytinx J."/>
            <person name="Liao H.L."/>
            <person name="Branco S."/>
            <person name="Kuo A."/>
            <person name="LaButti K."/>
            <person name="Lipzen A."/>
            <person name="Andreopoulos W."/>
            <person name="Pangilinan J."/>
            <person name="Riley R."/>
            <person name="Hundley H."/>
            <person name="Na H."/>
            <person name="Barry K."/>
            <person name="Grigoriev I.V."/>
            <person name="Stajich J.E."/>
            <person name="Kennedy P.G."/>
        </authorList>
    </citation>
    <scope>NUCLEOTIDE SEQUENCE</scope>
    <source>
        <strain evidence="1">DOB743</strain>
    </source>
</reference>
<name>A0A9P6ZUK0_9AGAM</name>
<proteinExistence type="predicted"/>
<keyword evidence="2" id="KW-1185">Reference proteome</keyword>
<dbReference type="OrthoDB" id="2691896at2759"/>
<organism evidence="1 2">
    <name type="scientific">Suillus placidus</name>
    <dbReference type="NCBI Taxonomy" id="48579"/>
    <lineage>
        <taxon>Eukaryota</taxon>
        <taxon>Fungi</taxon>
        <taxon>Dikarya</taxon>
        <taxon>Basidiomycota</taxon>
        <taxon>Agaricomycotina</taxon>
        <taxon>Agaricomycetes</taxon>
        <taxon>Agaricomycetidae</taxon>
        <taxon>Boletales</taxon>
        <taxon>Suillineae</taxon>
        <taxon>Suillaceae</taxon>
        <taxon>Suillus</taxon>
    </lineage>
</organism>
<dbReference type="Proteomes" id="UP000714275">
    <property type="component" value="Unassembled WGS sequence"/>
</dbReference>
<sequence>MFCDLKQAIQVSLLLEQEAAEAKDGDETEEEHIKAARRKILDSCDTLTRARYMRTFEYINEHAPYLGTLISRSKKRDELVQLIGEMQTMINHTHSEDASRLKARMGSYAAPHPDKQLVFPPIADDSKSRAKMGFNH</sequence>
<dbReference type="EMBL" id="JABBWD010000029">
    <property type="protein sequence ID" value="KAG1776096.1"/>
    <property type="molecule type" value="Genomic_DNA"/>
</dbReference>